<dbReference type="Pfam" id="PF01882">
    <property type="entry name" value="DUF58"/>
    <property type="match status" value="1"/>
</dbReference>
<dbReference type="RefSeq" id="WP_159457989.1">
    <property type="nucleotide sequence ID" value="NZ_FWFG01000050.1"/>
</dbReference>
<accession>A0A1X6WZX1</accession>
<feature type="domain" description="DUF58" evidence="1">
    <location>
        <begin position="194"/>
        <end position="368"/>
    </location>
</feature>
<protein>
    <submittedName>
        <fullName evidence="2">POSSIBLE CONSERVED MEMBRANE PROTEIN</fullName>
    </submittedName>
</protein>
<dbReference type="PANTHER" id="PTHR33608:SF3">
    <property type="entry name" value="SLR2013 PROTEIN"/>
    <property type="match status" value="1"/>
</dbReference>
<dbReference type="Proteomes" id="UP000195981">
    <property type="component" value="Unassembled WGS sequence"/>
</dbReference>
<sequence>MRIRPTPRAALAALIAVLPLVLAPSWITLAMCAAVLLVLLVVDALAAPSPRALVVRRTMPAKARLGTAVTGRLLVTNPTGRRAVLDVRDAWDPTAGLAAQRSRLVVPPGERRAITQEFSPVRRGPHASRTVAVSSRGPLGLARRTASQDVPGTLMALHAFGSRRHLPSRVRRLREIEGLAAVHQRGQGTEFDSLRDFVDGDDVRSIDWRATARRRSVVVRTWRPERDRHVLIVVDTSRTSAGRVGEAPRLDAALDATLLLTALATQAGDRVDVVCLDRIEHVSVVGSSVRTVLADVVAATAPVHPALVETDWELAAATIRRRARKGALVVLVTPLEPAAVQQGLLPVAARIAADHPVVLASVADPALAAMARERGDAEAVYRAAAAEQARAERDAVAELLGRSGVQVVDEVPEQLPQALADRYLALKAAGRL</sequence>
<proteinExistence type="predicted"/>
<keyword evidence="3" id="KW-1185">Reference proteome</keyword>
<dbReference type="InterPro" id="IPR002881">
    <property type="entry name" value="DUF58"/>
</dbReference>
<organism evidence="2 3">
    <name type="scientific">Brachybacterium nesterenkovii</name>
    <dbReference type="NCBI Taxonomy" id="47847"/>
    <lineage>
        <taxon>Bacteria</taxon>
        <taxon>Bacillati</taxon>
        <taxon>Actinomycetota</taxon>
        <taxon>Actinomycetes</taxon>
        <taxon>Micrococcales</taxon>
        <taxon>Dermabacteraceae</taxon>
        <taxon>Brachybacterium</taxon>
    </lineage>
</organism>
<evidence type="ECO:0000259" key="1">
    <source>
        <dbReference type="Pfam" id="PF01882"/>
    </source>
</evidence>
<reference evidence="2 3" key="1">
    <citation type="submission" date="2017-02" db="EMBL/GenBank/DDBJ databases">
        <authorList>
            <person name="Peterson S.W."/>
        </authorList>
    </citation>
    <scope>NUCLEOTIDE SEQUENCE [LARGE SCALE GENOMIC DNA]</scope>
    <source>
        <strain evidence="2 3">CIP104813</strain>
    </source>
</reference>
<dbReference type="AlphaFoldDB" id="A0A1X6WZX1"/>
<dbReference type="OrthoDB" id="845740at2"/>
<evidence type="ECO:0000313" key="2">
    <source>
        <dbReference type="EMBL" id="SLM90745.1"/>
    </source>
</evidence>
<dbReference type="EMBL" id="FWFG01000050">
    <property type="protein sequence ID" value="SLM90745.1"/>
    <property type="molecule type" value="Genomic_DNA"/>
</dbReference>
<dbReference type="PANTHER" id="PTHR33608">
    <property type="entry name" value="BLL2464 PROTEIN"/>
    <property type="match status" value="1"/>
</dbReference>
<name>A0A1X6WZX1_9MICO</name>
<evidence type="ECO:0000313" key="3">
    <source>
        <dbReference type="Proteomes" id="UP000195981"/>
    </source>
</evidence>
<gene>
    <name evidence="2" type="ORF">FM110_05460</name>
</gene>